<dbReference type="PANTHER" id="PTHR43340">
    <property type="entry name" value="HYPOXANTHINE-GUANINE PHOSPHORIBOSYLTRANSFERASE"/>
    <property type="match status" value="1"/>
</dbReference>
<sequence>MTISAEEAKAVFNSANRLFSQEEMETAMDRMAAEITAELAESDPIVLSVMNGGLIPAGQILTRLDFPLRVDYVHATRYRGETSGSELHWLRPPEELLEGKVVLILDDILDEGVTLAAIVESCRNQGAVSVHTAVLVEKDHERSNGFQADFVGVKAADCYLFGYGMDYKGYLRNAAGIYAVASSA</sequence>
<evidence type="ECO:0000259" key="1">
    <source>
        <dbReference type="Pfam" id="PF00156"/>
    </source>
</evidence>
<evidence type="ECO:0000313" key="2">
    <source>
        <dbReference type="EMBL" id="VAX07138.1"/>
    </source>
</evidence>
<gene>
    <name evidence="2" type="ORF">MNBD_GAMMA26-1420</name>
</gene>
<dbReference type="Gene3D" id="3.40.50.2020">
    <property type="match status" value="1"/>
</dbReference>
<accession>A0A3B1B6W8</accession>
<keyword evidence="2" id="KW-0328">Glycosyltransferase</keyword>
<protein>
    <submittedName>
        <fullName evidence="2">Hypoxanthine-guanine phosphoribosyltransferase</fullName>
        <ecNumber evidence="2">2.4.2.8</ecNumber>
    </submittedName>
</protein>
<feature type="domain" description="Phosphoribosyltransferase" evidence="1">
    <location>
        <begin position="16"/>
        <end position="144"/>
    </location>
</feature>
<proteinExistence type="predicted"/>
<keyword evidence="2" id="KW-0808">Transferase</keyword>
<dbReference type="GO" id="GO:0005829">
    <property type="term" value="C:cytosol"/>
    <property type="evidence" value="ECO:0007669"/>
    <property type="project" value="TreeGrafter"/>
</dbReference>
<dbReference type="GO" id="GO:0032263">
    <property type="term" value="P:GMP salvage"/>
    <property type="evidence" value="ECO:0007669"/>
    <property type="project" value="TreeGrafter"/>
</dbReference>
<name>A0A3B1B6W8_9ZZZZ</name>
<dbReference type="CDD" id="cd06223">
    <property type="entry name" value="PRTases_typeI"/>
    <property type="match status" value="1"/>
</dbReference>
<dbReference type="GO" id="GO:0046100">
    <property type="term" value="P:hypoxanthine metabolic process"/>
    <property type="evidence" value="ECO:0007669"/>
    <property type="project" value="TreeGrafter"/>
</dbReference>
<dbReference type="Pfam" id="PF00156">
    <property type="entry name" value="Pribosyltran"/>
    <property type="match status" value="1"/>
</dbReference>
<dbReference type="GO" id="GO:0004422">
    <property type="term" value="F:hypoxanthine phosphoribosyltransferase activity"/>
    <property type="evidence" value="ECO:0007669"/>
    <property type="project" value="TreeGrafter"/>
</dbReference>
<dbReference type="GO" id="GO:0000287">
    <property type="term" value="F:magnesium ion binding"/>
    <property type="evidence" value="ECO:0007669"/>
    <property type="project" value="TreeGrafter"/>
</dbReference>
<dbReference type="NCBIfam" id="NF006605">
    <property type="entry name" value="PRK09162.1"/>
    <property type="match status" value="1"/>
</dbReference>
<reference evidence="2" key="1">
    <citation type="submission" date="2018-06" db="EMBL/GenBank/DDBJ databases">
        <authorList>
            <person name="Zhirakovskaya E."/>
        </authorList>
    </citation>
    <scope>NUCLEOTIDE SEQUENCE</scope>
</reference>
<dbReference type="SUPFAM" id="SSF53271">
    <property type="entry name" value="PRTase-like"/>
    <property type="match status" value="1"/>
</dbReference>
<dbReference type="InterPro" id="IPR000836">
    <property type="entry name" value="PRTase_dom"/>
</dbReference>
<dbReference type="EC" id="2.4.2.8" evidence="2"/>
<organism evidence="2">
    <name type="scientific">hydrothermal vent metagenome</name>
    <dbReference type="NCBI Taxonomy" id="652676"/>
    <lineage>
        <taxon>unclassified sequences</taxon>
        <taxon>metagenomes</taxon>
        <taxon>ecological metagenomes</taxon>
    </lineage>
</organism>
<dbReference type="GO" id="GO:0006178">
    <property type="term" value="P:guanine salvage"/>
    <property type="evidence" value="ECO:0007669"/>
    <property type="project" value="TreeGrafter"/>
</dbReference>
<dbReference type="AlphaFoldDB" id="A0A3B1B6W8"/>
<dbReference type="EMBL" id="UOFX01000021">
    <property type="protein sequence ID" value="VAX07138.1"/>
    <property type="molecule type" value="Genomic_DNA"/>
</dbReference>
<dbReference type="GO" id="GO:0032264">
    <property type="term" value="P:IMP salvage"/>
    <property type="evidence" value="ECO:0007669"/>
    <property type="project" value="TreeGrafter"/>
</dbReference>
<dbReference type="PANTHER" id="PTHR43340:SF1">
    <property type="entry name" value="HYPOXANTHINE PHOSPHORIBOSYLTRANSFERASE"/>
    <property type="match status" value="1"/>
</dbReference>
<dbReference type="InterPro" id="IPR029057">
    <property type="entry name" value="PRTase-like"/>
</dbReference>
<dbReference type="InterPro" id="IPR050408">
    <property type="entry name" value="HGPRT"/>
</dbReference>